<evidence type="ECO:0000259" key="9">
    <source>
        <dbReference type="PROSITE" id="PS51186"/>
    </source>
</evidence>
<evidence type="ECO:0000313" key="11">
    <source>
        <dbReference type="Proteomes" id="UP001595640"/>
    </source>
</evidence>
<dbReference type="CDD" id="cd04301">
    <property type="entry name" value="NAT_SF"/>
    <property type="match status" value="1"/>
</dbReference>
<protein>
    <recommendedName>
        <fullName evidence="4 8">L-2,4-diaminobutyric acid acetyltransferase</fullName>
        <shortName evidence="8">DABA acetyltransferase</shortName>
        <ecNumber evidence="3 8">2.3.1.178</ecNumber>
    </recommendedName>
</protein>
<evidence type="ECO:0000256" key="8">
    <source>
        <dbReference type="RuleBase" id="RU365045"/>
    </source>
</evidence>
<dbReference type="NCBIfam" id="TIGR02406">
    <property type="entry name" value="ectoine_EctA"/>
    <property type="match status" value="1"/>
</dbReference>
<organism evidence="10 11">
    <name type="scientific">Modicisalibacter luteus</name>
    <dbReference type="NCBI Taxonomy" id="453962"/>
    <lineage>
        <taxon>Bacteria</taxon>
        <taxon>Pseudomonadati</taxon>
        <taxon>Pseudomonadota</taxon>
        <taxon>Gammaproteobacteria</taxon>
        <taxon>Oceanospirillales</taxon>
        <taxon>Halomonadaceae</taxon>
        <taxon>Modicisalibacter</taxon>
    </lineage>
</organism>
<keyword evidence="11" id="KW-1185">Reference proteome</keyword>
<comment type="pathway">
    <text evidence="1 8">Amine and polyamine biosynthesis; ectoine biosynthesis; L-ectoine from L-aspartate 4-semialdehyde: step 2/3.</text>
</comment>
<evidence type="ECO:0000256" key="1">
    <source>
        <dbReference type="ARBA" id="ARBA00004978"/>
    </source>
</evidence>
<evidence type="ECO:0000256" key="4">
    <source>
        <dbReference type="ARBA" id="ARBA00017935"/>
    </source>
</evidence>
<evidence type="ECO:0000256" key="6">
    <source>
        <dbReference type="ARBA" id="ARBA00023315"/>
    </source>
</evidence>
<dbReference type="Pfam" id="PF00583">
    <property type="entry name" value="Acetyltransf_1"/>
    <property type="match status" value="1"/>
</dbReference>
<dbReference type="Gene3D" id="3.40.630.30">
    <property type="match status" value="1"/>
</dbReference>
<dbReference type="GO" id="GO:0033816">
    <property type="term" value="F:diaminobutyrate acetyltransferase activity"/>
    <property type="evidence" value="ECO:0007669"/>
    <property type="project" value="UniProtKB-EC"/>
</dbReference>
<dbReference type="EMBL" id="JBHRUH010000006">
    <property type="protein sequence ID" value="MFC3291155.1"/>
    <property type="molecule type" value="Genomic_DNA"/>
</dbReference>
<dbReference type="InterPro" id="IPR016181">
    <property type="entry name" value="Acyl_CoA_acyltransferase"/>
</dbReference>
<evidence type="ECO:0000256" key="2">
    <source>
        <dbReference type="ARBA" id="ARBA00010712"/>
    </source>
</evidence>
<comment type="caution">
    <text evidence="10">The sequence shown here is derived from an EMBL/GenBank/DDBJ whole genome shotgun (WGS) entry which is preliminary data.</text>
</comment>
<dbReference type="Proteomes" id="UP001595640">
    <property type="component" value="Unassembled WGS sequence"/>
</dbReference>
<evidence type="ECO:0000256" key="5">
    <source>
        <dbReference type="ARBA" id="ARBA00022679"/>
    </source>
</evidence>
<evidence type="ECO:0000256" key="3">
    <source>
        <dbReference type="ARBA" id="ARBA00012355"/>
    </source>
</evidence>
<dbReference type="EC" id="2.3.1.178" evidence="3 8"/>
<keyword evidence="5 8" id="KW-0808">Transferase</keyword>
<dbReference type="InterPro" id="IPR000182">
    <property type="entry name" value="GNAT_dom"/>
</dbReference>
<comment type="similarity">
    <text evidence="2 8">Belongs to the acetyltransferase family. EctA subfamily.</text>
</comment>
<sequence>MASHRHVSAEMTIRQPILEDSARLHDLVRRVPPLAENSAYCNLLHCTHFADTCAVAEAQGELVAFVTGYLHPKQPHTYFLWQIGVHEHGRGQKLPLRMIQHILARPVCRDVTTLEATVSATNAASRAMFESIAKAEGAQFERHRGYYPPEVFGADNTLAEDLLRIYPLATPGHTR</sequence>
<name>A0ABV7LY20_9GAMM</name>
<feature type="domain" description="N-acetyltransferase" evidence="9">
    <location>
        <begin position="11"/>
        <end position="169"/>
    </location>
</feature>
<dbReference type="PROSITE" id="PS51186">
    <property type="entry name" value="GNAT"/>
    <property type="match status" value="1"/>
</dbReference>
<dbReference type="SUPFAM" id="SSF55729">
    <property type="entry name" value="Acyl-CoA N-acyltransferases (Nat)"/>
    <property type="match status" value="1"/>
</dbReference>
<dbReference type="InterPro" id="IPR012772">
    <property type="entry name" value="Ectoine_EctA"/>
</dbReference>
<keyword evidence="6 8" id="KW-0012">Acyltransferase</keyword>
<evidence type="ECO:0000313" key="10">
    <source>
        <dbReference type="EMBL" id="MFC3291155.1"/>
    </source>
</evidence>
<dbReference type="RefSeq" id="WP_019019967.1">
    <property type="nucleotide sequence ID" value="NZ_BMXD01000011.1"/>
</dbReference>
<comment type="function">
    <text evidence="8">Catalyzes the acetylation of L-2,4-diaminobutyrate (DABA) to gamma-N-acetyl-alpha,gamma-diaminobutyric acid (ADABA) with acetyl coenzyme A.</text>
</comment>
<comment type="catalytic activity">
    <reaction evidence="7 8">
        <text>L-2,4-diaminobutanoate + acetyl-CoA = (2S)-4-acetamido-2-aminobutanoate + CoA + H(+)</text>
        <dbReference type="Rhea" id="RHEA:16901"/>
        <dbReference type="ChEBI" id="CHEBI:15378"/>
        <dbReference type="ChEBI" id="CHEBI:57287"/>
        <dbReference type="ChEBI" id="CHEBI:57288"/>
        <dbReference type="ChEBI" id="CHEBI:58761"/>
        <dbReference type="ChEBI" id="CHEBI:58929"/>
        <dbReference type="EC" id="2.3.1.178"/>
    </reaction>
</comment>
<accession>A0ABV7LY20</accession>
<proteinExistence type="inferred from homology"/>
<reference evidence="11" key="1">
    <citation type="journal article" date="2019" name="Int. J. Syst. Evol. Microbiol.">
        <title>The Global Catalogue of Microorganisms (GCM) 10K type strain sequencing project: providing services to taxonomists for standard genome sequencing and annotation.</title>
        <authorList>
            <consortium name="The Broad Institute Genomics Platform"/>
            <consortium name="The Broad Institute Genome Sequencing Center for Infectious Disease"/>
            <person name="Wu L."/>
            <person name="Ma J."/>
        </authorList>
    </citation>
    <scope>NUCLEOTIDE SEQUENCE [LARGE SCALE GENOMIC DNA]</scope>
    <source>
        <strain evidence="11">KCTC 12847</strain>
    </source>
</reference>
<evidence type="ECO:0000256" key="7">
    <source>
        <dbReference type="ARBA" id="ARBA00048924"/>
    </source>
</evidence>
<gene>
    <name evidence="8 10" type="primary">ectA</name>
    <name evidence="10" type="ORF">ACFOEI_03595</name>
</gene>